<dbReference type="AlphaFoldDB" id="A0ABD3PQE1"/>
<sequence length="165" mass="18229">MSNWFKKKEDPSKALDYSSSLPTVNAIPIYEVPAATTVPLPPPPTVPPPPPKTGTPPSPIVVHTNTDFFLLLGRQPTVMRECPKCSVANTRTLVKTYPSVTSWLMTIGMLFICFSYRYMPIWFVPIAFLPLVYEKLKKSDHYCGSCGKRVGSVAPLSDCGVIHLS</sequence>
<keyword evidence="4" id="KW-1185">Reference proteome</keyword>
<gene>
    <name evidence="3" type="ORF">HJC23_001974</name>
</gene>
<name>A0ABD3PQE1_9STRA</name>
<keyword evidence="1" id="KW-0472">Membrane</keyword>
<reference evidence="3 4" key="1">
    <citation type="journal article" date="2020" name="G3 (Bethesda)">
        <title>Improved Reference Genome for Cyclotella cryptica CCMP332, a Model for Cell Wall Morphogenesis, Salinity Adaptation, and Lipid Production in Diatoms (Bacillariophyta).</title>
        <authorList>
            <person name="Roberts W.R."/>
            <person name="Downey K.M."/>
            <person name="Ruck E.C."/>
            <person name="Traller J.C."/>
            <person name="Alverson A.J."/>
        </authorList>
    </citation>
    <scope>NUCLEOTIDE SEQUENCE [LARGE SCALE GENOMIC DNA]</scope>
    <source>
        <strain evidence="3 4">CCMP332</strain>
    </source>
</reference>
<proteinExistence type="predicted"/>
<protein>
    <recommendedName>
        <fullName evidence="2">LITAF domain-containing protein</fullName>
    </recommendedName>
</protein>
<keyword evidence="1" id="KW-1133">Transmembrane helix</keyword>
<dbReference type="Proteomes" id="UP001516023">
    <property type="component" value="Unassembled WGS sequence"/>
</dbReference>
<feature type="transmembrane region" description="Helical" evidence="1">
    <location>
        <begin position="103"/>
        <end position="129"/>
    </location>
</feature>
<evidence type="ECO:0000256" key="1">
    <source>
        <dbReference type="SAM" id="Phobius"/>
    </source>
</evidence>
<keyword evidence="1" id="KW-0812">Transmembrane</keyword>
<dbReference type="Pfam" id="PF10601">
    <property type="entry name" value="zf-LITAF-like"/>
    <property type="match status" value="1"/>
</dbReference>
<accession>A0ABD3PQE1</accession>
<comment type="caution">
    <text evidence="3">The sequence shown here is derived from an EMBL/GenBank/DDBJ whole genome shotgun (WGS) entry which is preliminary data.</text>
</comment>
<dbReference type="PROSITE" id="PS51837">
    <property type="entry name" value="LITAF"/>
    <property type="match status" value="1"/>
</dbReference>
<evidence type="ECO:0000259" key="2">
    <source>
        <dbReference type="PROSITE" id="PS51837"/>
    </source>
</evidence>
<dbReference type="EMBL" id="JABMIG020000141">
    <property type="protein sequence ID" value="KAL3789426.1"/>
    <property type="molecule type" value="Genomic_DNA"/>
</dbReference>
<evidence type="ECO:0000313" key="4">
    <source>
        <dbReference type="Proteomes" id="UP001516023"/>
    </source>
</evidence>
<organism evidence="3 4">
    <name type="scientific">Cyclotella cryptica</name>
    <dbReference type="NCBI Taxonomy" id="29204"/>
    <lineage>
        <taxon>Eukaryota</taxon>
        <taxon>Sar</taxon>
        <taxon>Stramenopiles</taxon>
        <taxon>Ochrophyta</taxon>
        <taxon>Bacillariophyta</taxon>
        <taxon>Coscinodiscophyceae</taxon>
        <taxon>Thalassiosirophycidae</taxon>
        <taxon>Stephanodiscales</taxon>
        <taxon>Stephanodiscaceae</taxon>
        <taxon>Cyclotella</taxon>
    </lineage>
</organism>
<feature type="domain" description="LITAF" evidence="2">
    <location>
        <begin position="58"/>
        <end position="155"/>
    </location>
</feature>
<dbReference type="InterPro" id="IPR006629">
    <property type="entry name" value="LITAF"/>
</dbReference>
<evidence type="ECO:0000313" key="3">
    <source>
        <dbReference type="EMBL" id="KAL3789426.1"/>
    </source>
</evidence>
<dbReference type="SMART" id="SM00714">
    <property type="entry name" value="LITAF"/>
    <property type="match status" value="1"/>
</dbReference>